<dbReference type="EMBL" id="NRSD01000027">
    <property type="protein sequence ID" value="MBK1646554.1"/>
    <property type="molecule type" value="Genomic_DNA"/>
</dbReference>
<keyword evidence="10" id="KW-0418">Kinase</keyword>
<dbReference type="InterPro" id="IPR027417">
    <property type="entry name" value="P-loop_NTPase"/>
</dbReference>
<dbReference type="AlphaFoldDB" id="A0A9X0WLE9"/>
<name>A0A9X0WLE9_9GAMM</name>
<dbReference type="InterPro" id="IPR025669">
    <property type="entry name" value="AAA_dom"/>
</dbReference>
<dbReference type="Pfam" id="PF02706">
    <property type="entry name" value="Wzz"/>
    <property type="match status" value="1"/>
</dbReference>
<comment type="subcellular location">
    <subcellularLocation>
        <location evidence="1">Cell inner membrane</location>
        <topology evidence="1">Multi-pass membrane protein</topology>
    </subcellularLocation>
</comment>
<sequence length="776" mass="84697">MNSPDQALAPQGPGGPLQVSTGARLPAVGGYQPPAAPVRDEDVIDLRELWNVLMRRRWLIISVVSLALILALVATFVATPIYRSTLLLQIETEGQRVVDYGNVMPEEATGYRSNMDFYRTQYELLKSQALARRVIDQLGMKARDDGEAQGGGFMADMKSMVKGWLSSLSTTEVSAAAPRRADPEQATRIREERALLGRLTIEPVRDSRLVRIHFDSPDPVEAAEVANAIAANFVNLNLERRFEASAFAKRFLEEQLAQARVSLEESERRFATYAREREIVDTDKRLQITLDKLREMNVKLVTAQAGRIQAEAEYLGVTGTDGSTTMGVLESSLIQGLKQRRADLEAEYRDQLQVLKPNYPTMQQLRQRIDELDQQITQESAAIIGGLRARYEARALEEAKLARHIVELNEEALALQDRSTDFDTLKREVDTHRELYDGLLQRVKEVGVAAGAVNNNISVVDAARVPLAPFKPNLRLNLAIAIALGGFIGVLAAFLLEALDDTVRGAEDAESLIGAPVLTLIPKMETRDQDPGQTDIGLISFKDPKSAVAEAVRSLRTQLLFSTSEGAPNVLHFTSSLPGEGKTTTALNTAIAFAQAGSNVLLIDGDLRNPSLHRSLSLPNTGGLTNYLAGSAKPLEISQPTQVKRLFTITSGPLPPNPVELLASAKMVDLVSLASERFDMVIIDGPPVIGLADALVLANLSKATLFIVNAETTRRRDVGGAVKRLRQANANLLGGVMAKVGRAGKGYGYGYGYSYDYMYSYGHKGDDSKLPQQSPA</sequence>
<comment type="similarity">
    <text evidence="2">Belongs to the CpsD/CapB family.</text>
</comment>
<dbReference type="Gene3D" id="3.40.50.300">
    <property type="entry name" value="P-loop containing nucleotide triphosphate hydrolases"/>
    <property type="match status" value="1"/>
</dbReference>
<dbReference type="NCBIfam" id="TIGR01007">
    <property type="entry name" value="eps_fam"/>
    <property type="match status" value="1"/>
</dbReference>
<evidence type="ECO:0000313" key="21">
    <source>
        <dbReference type="EMBL" id="MBK1646554.1"/>
    </source>
</evidence>
<dbReference type="InterPro" id="IPR032807">
    <property type="entry name" value="GNVR"/>
</dbReference>
<gene>
    <name evidence="21" type="ORF">CKO25_18270</name>
</gene>
<comment type="similarity">
    <text evidence="3">Belongs to the etk/wzc family.</text>
</comment>
<dbReference type="GO" id="GO:0042802">
    <property type="term" value="F:identical protein binding"/>
    <property type="evidence" value="ECO:0007669"/>
    <property type="project" value="UniProtKB-ARBA"/>
</dbReference>
<dbReference type="InterPro" id="IPR050445">
    <property type="entry name" value="Bact_polysacc_biosynth/exp"/>
</dbReference>
<keyword evidence="12 17" id="KW-1133">Transmembrane helix</keyword>
<keyword evidence="16" id="KW-0175">Coiled coil</keyword>
<dbReference type="PANTHER" id="PTHR32309:SF13">
    <property type="entry name" value="FERRIC ENTEROBACTIN TRANSPORT PROTEIN FEPE"/>
    <property type="match status" value="1"/>
</dbReference>
<keyword evidence="9" id="KW-0547">Nucleotide-binding</keyword>
<dbReference type="Pfam" id="PF13807">
    <property type="entry name" value="GNVR"/>
    <property type="match status" value="1"/>
</dbReference>
<dbReference type="GO" id="GO:0005886">
    <property type="term" value="C:plasma membrane"/>
    <property type="evidence" value="ECO:0007669"/>
    <property type="project" value="UniProtKB-SubCell"/>
</dbReference>
<dbReference type="PANTHER" id="PTHR32309">
    <property type="entry name" value="TYROSINE-PROTEIN KINASE"/>
    <property type="match status" value="1"/>
</dbReference>
<evidence type="ECO:0000256" key="3">
    <source>
        <dbReference type="ARBA" id="ARBA00008883"/>
    </source>
</evidence>
<evidence type="ECO:0000256" key="9">
    <source>
        <dbReference type="ARBA" id="ARBA00022741"/>
    </source>
</evidence>
<evidence type="ECO:0000256" key="15">
    <source>
        <dbReference type="ARBA" id="ARBA00051245"/>
    </source>
</evidence>
<dbReference type="Proteomes" id="UP001138802">
    <property type="component" value="Unassembled WGS sequence"/>
</dbReference>
<evidence type="ECO:0000259" key="20">
    <source>
        <dbReference type="Pfam" id="PF13807"/>
    </source>
</evidence>
<dbReference type="InterPro" id="IPR003856">
    <property type="entry name" value="LPS_length_determ_N"/>
</dbReference>
<evidence type="ECO:0000256" key="11">
    <source>
        <dbReference type="ARBA" id="ARBA00022840"/>
    </source>
</evidence>
<evidence type="ECO:0000256" key="6">
    <source>
        <dbReference type="ARBA" id="ARBA00022519"/>
    </source>
</evidence>
<keyword evidence="13 17" id="KW-0472">Membrane</keyword>
<feature type="domain" description="AAA" evidence="19">
    <location>
        <begin position="579"/>
        <end position="697"/>
    </location>
</feature>
<feature type="coiled-coil region" evidence="16">
    <location>
        <begin position="334"/>
        <end position="382"/>
    </location>
</feature>
<evidence type="ECO:0000256" key="17">
    <source>
        <dbReference type="SAM" id="Phobius"/>
    </source>
</evidence>
<feature type="coiled-coil region" evidence="16">
    <location>
        <begin position="249"/>
        <end position="276"/>
    </location>
</feature>
<proteinExistence type="inferred from homology"/>
<dbReference type="GO" id="GO:0004715">
    <property type="term" value="F:non-membrane spanning protein tyrosine kinase activity"/>
    <property type="evidence" value="ECO:0007669"/>
    <property type="project" value="UniProtKB-EC"/>
</dbReference>
<feature type="transmembrane region" description="Helical" evidence="17">
    <location>
        <begin position="58"/>
        <end position="82"/>
    </location>
</feature>
<keyword evidence="11" id="KW-0067">ATP-binding</keyword>
<keyword evidence="14" id="KW-0829">Tyrosine-protein kinase</keyword>
<comment type="caution">
    <text evidence="21">The sequence shown here is derived from an EMBL/GenBank/DDBJ whole genome shotgun (WGS) entry which is preliminary data.</text>
</comment>
<keyword evidence="6" id="KW-0997">Cell inner membrane</keyword>
<evidence type="ECO:0000259" key="18">
    <source>
        <dbReference type="Pfam" id="PF02706"/>
    </source>
</evidence>
<dbReference type="SUPFAM" id="SSF52540">
    <property type="entry name" value="P-loop containing nucleoside triphosphate hydrolases"/>
    <property type="match status" value="1"/>
</dbReference>
<keyword evidence="22" id="KW-1185">Reference proteome</keyword>
<dbReference type="GO" id="GO:0005524">
    <property type="term" value="F:ATP binding"/>
    <property type="evidence" value="ECO:0007669"/>
    <property type="project" value="UniProtKB-KW"/>
</dbReference>
<evidence type="ECO:0000313" key="22">
    <source>
        <dbReference type="Proteomes" id="UP001138802"/>
    </source>
</evidence>
<evidence type="ECO:0000256" key="12">
    <source>
        <dbReference type="ARBA" id="ARBA00022989"/>
    </source>
</evidence>
<feature type="domain" description="Polysaccharide chain length determinant N-terminal" evidence="18">
    <location>
        <begin position="44"/>
        <end position="138"/>
    </location>
</feature>
<evidence type="ECO:0000256" key="4">
    <source>
        <dbReference type="ARBA" id="ARBA00011903"/>
    </source>
</evidence>
<evidence type="ECO:0000256" key="16">
    <source>
        <dbReference type="SAM" id="Coils"/>
    </source>
</evidence>
<evidence type="ECO:0000256" key="5">
    <source>
        <dbReference type="ARBA" id="ARBA00022475"/>
    </source>
</evidence>
<comment type="catalytic activity">
    <reaction evidence="15">
        <text>L-tyrosyl-[protein] + ATP = O-phospho-L-tyrosyl-[protein] + ADP + H(+)</text>
        <dbReference type="Rhea" id="RHEA:10596"/>
        <dbReference type="Rhea" id="RHEA-COMP:10136"/>
        <dbReference type="Rhea" id="RHEA-COMP:20101"/>
        <dbReference type="ChEBI" id="CHEBI:15378"/>
        <dbReference type="ChEBI" id="CHEBI:30616"/>
        <dbReference type="ChEBI" id="CHEBI:46858"/>
        <dbReference type="ChEBI" id="CHEBI:61978"/>
        <dbReference type="ChEBI" id="CHEBI:456216"/>
        <dbReference type="EC" id="2.7.10.2"/>
    </reaction>
</comment>
<reference evidence="21 22" key="1">
    <citation type="journal article" date="2020" name="Microorganisms">
        <title>Osmotic Adaptation and Compatible Solute Biosynthesis of Phototrophic Bacteria as Revealed from Genome Analyses.</title>
        <authorList>
            <person name="Imhoff J.F."/>
            <person name="Rahn T."/>
            <person name="Kunzel S."/>
            <person name="Keller A."/>
            <person name="Neulinger S.C."/>
        </authorList>
    </citation>
    <scope>NUCLEOTIDE SEQUENCE [LARGE SCALE GENOMIC DNA]</scope>
    <source>
        <strain evidence="21 22">DSM 21303</strain>
    </source>
</reference>
<accession>A0A9X0WLE9</accession>
<keyword evidence="5" id="KW-1003">Cell membrane</keyword>
<dbReference type="Pfam" id="PF13614">
    <property type="entry name" value="AAA_31"/>
    <property type="match status" value="1"/>
</dbReference>
<protein>
    <recommendedName>
        <fullName evidence="4">non-specific protein-tyrosine kinase</fullName>
        <ecNumber evidence="4">2.7.10.2</ecNumber>
    </recommendedName>
</protein>
<dbReference type="EC" id="2.7.10.2" evidence="4"/>
<organism evidence="21 22">
    <name type="scientific">Thiocapsa imhoffii</name>
    <dbReference type="NCBI Taxonomy" id="382777"/>
    <lineage>
        <taxon>Bacteria</taxon>
        <taxon>Pseudomonadati</taxon>
        <taxon>Pseudomonadota</taxon>
        <taxon>Gammaproteobacteria</taxon>
        <taxon>Chromatiales</taxon>
        <taxon>Chromatiaceae</taxon>
        <taxon>Thiocapsa</taxon>
    </lineage>
</organism>
<evidence type="ECO:0000256" key="1">
    <source>
        <dbReference type="ARBA" id="ARBA00004429"/>
    </source>
</evidence>
<dbReference type="CDD" id="cd05387">
    <property type="entry name" value="BY-kinase"/>
    <property type="match status" value="1"/>
</dbReference>
<evidence type="ECO:0000256" key="13">
    <source>
        <dbReference type="ARBA" id="ARBA00023136"/>
    </source>
</evidence>
<evidence type="ECO:0000256" key="8">
    <source>
        <dbReference type="ARBA" id="ARBA00022692"/>
    </source>
</evidence>
<keyword evidence="8 17" id="KW-0812">Transmembrane</keyword>
<evidence type="ECO:0000256" key="7">
    <source>
        <dbReference type="ARBA" id="ARBA00022679"/>
    </source>
</evidence>
<dbReference type="RefSeq" id="WP_200389375.1">
    <property type="nucleotide sequence ID" value="NZ_NRSD01000027.1"/>
</dbReference>
<keyword evidence="7" id="KW-0808">Transferase</keyword>
<feature type="domain" description="Tyrosine-protein kinase G-rich" evidence="20">
    <location>
        <begin position="425"/>
        <end position="496"/>
    </location>
</feature>
<dbReference type="InterPro" id="IPR005702">
    <property type="entry name" value="Wzc-like_C"/>
</dbReference>
<dbReference type="FunFam" id="3.40.50.300:FF:000527">
    <property type="entry name" value="Tyrosine-protein kinase etk"/>
    <property type="match status" value="1"/>
</dbReference>
<evidence type="ECO:0000259" key="19">
    <source>
        <dbReference type="Pfam" id="PF13614"/>
    </source>
</evidence>
<evidence type="ECO:0000256" key="2">
    <source>
        <dbReference type="ARBA" id="ARBA00007316"/>
    </source>
</evidence>
<evidence type="ECO:0000256" key="14">
    <source>
        <dbReference type="ARBA" id="ARBA00023137"/>
    </source>
</evidence>
<evidence type="ECO:0000256" key="10">
    <source>
        <dbReference type="ARBA" id="ARBA00022777"/>
    </source>
</evidence>